<evidence type="ECO:0008006" key="5">
    <source>
        <dbReference type="Google" id="ProtNLM"/>
    </source>
</evidence>
<evidence type="ECO:0000256" key="1">
    <source>
        <dbReference type="SAM" id="Phobius"/>
    </source>
</evidence>
<feature type="transmembrane region" description="Helical" evidence="1">
    <location>
        <begin position="216"/>
        <end position="235"/>
    </location>
</feature>
<name>A0A9X2LCG1_9PROT</name>
<comment type="caution">
    <text evidence="3">The sequence shown here is derived from an EMBL/GenBank/DDBJ whole genome shotgun (WGS) entry which is preliminary data.</text>
</comment>
<reference evidence="3" key="1">
    <citation type="submission" date="2022-07" db="EMBL/GenBank/DDBJ databases">
        <title>Parvularcula maris sp. nov., an algicidal bacterium isolated from seawater.</title>
        <authorList>
            <person name="Li F."/>
        </authorList>
    </citation>
    <scope>NUCLEOTIDE SEQUENCE</scope>
    <source>
        <strain evidence="3">BGMRC 0090</strain>
    </source>
</reference>
<sequence length="243" mass="24757">MKLLKTVAALGAASAMAFGAAHAGLIQFNFQGQSQSGETTFDLTFTVDDQASNVGRTGAGGNTALFDAEEAVTAFSLTLTDVSEGTSASIGLGALELDRATFGQVARPDAPSLNFSQGLRFTPLAPSVNTSLLSLAIGSQTQQGLNLFTDSRFELLSGFDPANFDLSDLASTNFSVSNLGALAAIISADPSGGSTTISFETFTSASASLVDIDPNAVPVPAAALLFAPALGGLVLRRRRKAAA</sequence>
<protein>
    <recommendedName>
        <fullName evidence="5">VPLPA-CTERM sorting domain-containing protein</fullName>
    </recommendedName>
</protein>
<keyword evidence="1" id="KW-0812">Transmembrane</keyword>
<evidence type="ECO:0000256" key="2">
    <source>
        <dbReference type="SAM" id="SignalP"/>
    </source>
</evidence>
<accession>A0A9X2LCG1</accession>
<proteinExistence type="predicted"/>
<dbReference type="RefSeq" id="WP_256619828.1">
    <property type="nucleotide sequence ID" value="NZ_JANIBC010000009.1"/>
</dbReference>
<dbReference type="EMBL" id="JANIBC010000009">
    <property type="protein sequence ID" value="MCQ8185932.1"/>
    <property type="molecule type" value="Genomic_DNA"/>
</dbReference>
<dbReference type="AlphaFoldDB" id="A0A9X2LCG1"/>
<evidence type="ECO:0000313" key="4">
    <source>
        <dbReference type="Proteomes" id="UP001142610"/>
    </source>
</evidence>
<organism evidence="3 4">
    <name type="scientific">Parvularcula maris</name>
    <dbReference type="NCBI Taxonomy" id="2965077"/>
    <lineage>
        <taxon>Bacteria</taxon>
        <taxon>Pseudomonadati</taxon>
        <taxon>Pseudomonadota</taxon>
        <taxon>Alphaproteobacteria</taxon>
        <taxon>Parvularculales</taxon>
        <taxon>Parvularculaceae</taxon>
        <taxon>Parvularcula</taxon>
    </lineage>
</organism>
<keyword evidence="2" id="KW-0732">Signal</keyword>
<evidence type="ECO:0000313" key="3">
    <source>
        <dbReference type="EMBL" id="MCQ8185932.1"/>
    </source>
</evidence>
<feature type="signal peptide" evidence="2">
    <location>
        <begin position="1"/>
        <end position="23"/>
    </location>
</feature>
<feature type="chain" id="PRO_5040829731" description="VPLPA-CTERM sorting domain-containing protein" evidence="2">
    <location>
        <begin position="24"/>
        <end position="243"/>
    </location>
</feature>
<dbReference type="Proteomes" id="UP001142610">
    <property type="component" value="Unassembled WGS sequence"/>
</dbReference>
<keyword evidence="1" id="KW-0472">Membrane</keyword>
<keyword evidence="4" id="KW-1185">Reference proteome</keyword>
<gene>
    <name evidence="3" type="ORF">NOG11_11080</name>
</gene>
<keyword evidence="1" id="KW-1133">Transmembrane helix</keyword>